<dbReference type="EMBL" id="CAJMWV010003005">
    <property type="protein sequence ID" value="CAE6474282.1"/>
    <property type="molecule type" value="Genomic_DNA"/>
</dbReference>
<sequence length="167" mass="18618">MRPLIFVNTAVGGVQCHLIPWGYHLQADVPVVYYGISPSTNTLARFPRAPVDIDDGSRPSLLLWSTSPDSVADVHRGCPSLAMDAWSLSAISLSPLDPSSLTRMLSTTLSLFCAMRNTLSPFCPLLILLVARARQIITRFILNFSHVVYFCQFMWLTCLKYRVSARL</sequence>
<protein>
    <submittedName>
        <fullName evidence="1">Uncharacterized protein</fullName>
    </submittedName>
</protein>
<name>A0A8H3C6E4_9AGAM</name>
<comment type="caution">
    <text evidence="1">The sequence shown here is derived from an EMBL/GenBank/DDBJ whole genome shotgun (WGS) entry which is preliminary data.</text>
</comment>
<accession>A0A8H3C6E4</accession>
<gene>
    <name evidence="1" type="ORF">RDB_LOCUS90492</name>
</gene>
<organism evidence="1 2">
    <name type="scientific">Rhizoctonia solani</name>
    <dbReference type="NCBI Taxonomy" id="456999"/>
    <lineage>
        <taxon>Eukaryota</taxon>
        <taxon>Fungi</taxon>
        <taxon>Dikarya</taxon>
        <taxon>Basidiomycota</taxon>
        <taxon>Agaricomycotina</taxon>
        <taxon>Agaricomycetes</taxon>
        <taxon>Cantharellales</taxon>
        <taxon>Ceratobasidiaceae</taxon>
        <taxon>Rhizoctonia</taxon>
    </lineage>
</organism>
<dbReference type="AlphaFoldDB" id="A0A8H3C6E4"/>
<evidence type="ECO:0000313" key="1">
    <source>
        <dbReference type="EMBL" id="CAE6474282.1"/>
    </source>
</evidence>
<reference evidence="1" key="1">
    <citation type="submission" date="2021-01" db="EMBL/GenBank/DDBJ databases">
        <authorList>
            <person name="Kaushik A."/>
        </authorList>
    </citation>
    <scope>NUCLEOTIDE SEQUENCE</scope>
    <source>
        <strain evidence="1">AG3-1AP</strain>
    </source>
</reference>
<evidence type="ECO:0000313" key="2">
    <source>
        <dbReference type="Proteomes" id="UP000663831"/>
    </source>
</evidence>
<dbReference type="Proteomes" id="UP000663831">
    <property type="component" value="Unassembled WGS sequence"/>
</dbReference>
<proteinExistence type="predicted"/>